<dbReference type="EMBL" id="JADOUF010000001">
    <property type="protein sequence ID" value="MBG6136127.1"/>
    <property type="molecule type" value="Genomic_DNA"/>
</dbReference>
<evidence type="ECO:0000313" key="3">
    <source>
        <dbReference type="Proteomes" id="UP000622552"/>
    </source>
</evidence>
<organism evidence="2 3">
    <name type="scientific">Longispora fulva</name>
    <dbReference type="NCBI Taxonomy" id="619741"/>
    <lineage>
        <taxon>Bacteria</taxon>
        <taxon>Bacillati</taxon>
        <taxon>Actinomycetota</taxon>
        <taxon>Actinomycetes</taxon>
        <taxon>Micromonosporales</taxon>
        <taxon>Micromonosporaceae</taxon>
        <taxon>Longispora</taxon>
    </lineage>
</organism>
<accession>A0A8J7KW57</accession>
<dbReference type="RefSeq" id="WP_197003152.1">
    <property type="nucleotide sequence ID" value="NZ_JADOUF010000001.1"/>
</dbReference>
<keyword evidence="1" id="KW-0812">Transmembrane</keyword>
<keyword evidence="1" id="KW-1133">Transmembrane helix</keyword>
<evidence type="ECO:0000256" key="1">
    <source>
        <dbReference type="SAM" id="Phobius"/>
    </source>
</evidence>
<keyword evidence="1" id="KW-0472">Membrane</keyword>
<comment type="caution">
    <text evidence="2">The sequence shown here is derived from an EMBL/GenBank/DDBJ whole genome shotgun (WGS) entry which is preliminary data.</text>
</comment>
<evidence type="ECO:0000313" key="2">
    <source>
        <dbReference type="EMBL" id="MBG6136127.1"/>
    </source>
</evidence>
<sequence length="352" mass="37540">MDIREIFAARLADLPPSAVDLDRAVNDARHTRRTRRVLATIAASLCLVVAATVAVWQSPHPPGPEPSVAGGHHLREAPVEFDPRVQFAQLDWLPEGLQVRYLSAGPNSLRLASRAMACTMPPPCGGGSTGYDPAGRFAFTAYAAGVGDPQDAVAREPTTTPAPAVHGATAIWITRPADSADVLRLRWQYAPHAWAQVEVQLASSDGDPKAIVHRVAEGARFGTTDPIRLPVTPDLSDKKIMSVQLDTADSWQATIAYRRIGPPGTDFTSITVKPGTDRGGATVNTTVDGHPTSGSRSVLNSIGQDQLTVFDVQGLTVMVVVTGREPDKIPPEGTAAAVFKGLTLYPDRADWR</sequence>
<reference evidence="2" key="1">
    <citation type="submission" date="2020-11" db="EMBL/GenBank/DDBJ databases">
        <title>Sequencing the genomes of 1000 actinobacteria strains.</title>
        <authorList>
            <person name="Klenk H.-P."/>
        </authorList>
    </citation>
    <scope>NUCLEOTIDE SEQUENCE</scope>
    <source>
        <strain evidence="2">DSM 45356</strain>
    </source>
</reference>
<keyword evidence="3" id="KW-1185">Reference proteome</keyword>
<feature type="transmembrane region" description="Helical" evidence="1">
    <location>
        <begin position="37"/>
        <end position="56"/>
    </location>
</feature>
<protein>
    <submittedName>
        <fullName evidence="2">Uncharacterized protein</fullName>
    </submittedName>
</protein>
<dbReference type="Proteomes" id="UP000622552">
    <property type="component" value="Unassembled WGS sequence"/>
</dbReference>
<proteinExistence type="predicted"/>
<name>A0A8J7KW57_9ACTN</name>
<dbReference type="AlphaFoldDB" id="A0A8J7KW57"/>
<gene>
    <name evidence="2" type="ORF">IW245_002321</name>
</gene>